<organism evidence="3 4">
    <name type="scientific">Aeromicrobium alkaliterrae</name>
    <dbReference type="NCBI Taxonomy" id="302168"/>
    <lineage>
        <taxon>Bacteria</taxon>
        <taxon>Bacillati</taxon>
        <taxon>Actinomycetota</taxon>
        <taxon>Actinomycetes</taxon>
        <taxon>Propionibacteriales</taxon>
        <taxon>Nocardioidaceae</taxon>
        <taxon>Aeromicrobium</taxon>
    </lineage>
</organism>
<feature type="region of interest" description="Disordered" evidence="1">
    <location>
        <begin position="56"/>
        <end position="80"/>
    </location>
</feature>
<evidence type="ECO:0000313" key="3">
    <source>
        <dbReference type="EMBL" id="GAA1738701.1"/>
    </source>
</evidence>
<evidence type="ECO:0000256" key="2">
    <source>
        <dbReference type="SAM" id="Phobius"/>
    </source>
</evidence>
<keyword evidence="2" id="KW-0472">Membrane</keyword>
<evidence type="ECO:0000313" key="4">
    <source>
        <dbReference type="Proteomes" id="UP001501057"/>
    </source>
</evidence>
<comment type="caution">
    <text evidence="3">The sequence shown here is derived from an EMBL/GenBank/DDBJ whole genome shotgun (WGS) entry which is preliminary data.</text>
</comment>
<dbReference type="RefSeq" id="WP_344200491.1">
    <property type="nucleotide sequence ID" value="NZ_BAAAME010000004.1"/>
</dbReference>
<protein>
    <submittedName>
        <fullName evidence="3">Uncharacterized protein</fullName>
    </submittedName>
</protein>
<dbReference type="Proteomes" id="UP001501057">
    <property type="component" value="Unassembled WGS sequence"/>
</dbReference>
<accession>A0ABP4VWF5</accession>
<feature type="transmembrane region" description="Helical" evidence="2">
    <location>
        <begin position="27"/>
        <end position="48"/>
    </location>
</feature>
<name>A0ABP4VWF5_9ACTN</name>
<evidence type="ECO:0000256" key="1">
    <source>
        <dbReference type="SAM" id="MobiDB-lite"/>
    </source>
</evidence>
<gene>
    <name evidence="3" type="ORF">GCM10009710_18770</name>
</gene>
<dbReference type="EMBL" id="BAAAME010000004">
    <property type="protein sequence ID" value="GAA1738701.1"/>
    <property type="molecule type" value="Genomic_DNA"/>
</dbReference>
<reference evidence="4" key="1">
    <citation type="journal article" date="2019" name="Int. J. Syst. Evol. Microbiol.">
        <title>The Global Catalogue of Microorganisms (GCM) 10K type strain sequencing project: providing services to taxonomists for standard genome sequencing and annotation.</title>
        <authorList>
            <consortium name="The Broad Institute Genomics Platform"/>
            <consortium name="The Broad Institute Genome Sequencing Center for Infectious Disease"/>
            <person name="Wu L."/>
            <person name="Ma J."/>
        </authorList>
    </citation>
    <scope>NUCLEOTIDE SEQUENCE [LARGE SCALE GENOMIC DNA]</scope>
    <source>
        <strain evidence="4">JCM 13518</strain>
    </source>
</reference>
<keyword evidence="4" id="KW-1185">Reference proteome</keyword>
<keyword evidence="2" id="KW-0812">Transmembrane</keyword>
<feature type="compositionally biased region" description="Acidic residues" evidence="1">
    <location>
        <begin position="59"/>
        <end position="69"/>
    </location>
</feature>
<proteinExistence type="predicted"/>
<sequence length="80" mass="8705">MYELASAVLVAAGDRRELDPNIVRPGWVALGIFVLMAISLALLMWSFARVSRRARAPWDGEDAEASDESAADRATADRDA</sequence>
<feature type="compositionally biased region" description="Basic and acidic residues" evidence="1">
    <location>
        <begin position="70"/>
        <end position="80"/>
    </location>
</feature>
<keyword evidence="2" id="KW-1133">Transmembrane helix</keyword>